<accession>A0A835UU27</accession>
<sequence>MPFSVLIEQITQLIDDPLEDILLSGTIAYLLSKGCELQSAPTINWQPYQRLHVFLGKEGEEKKGSGHGDDIGNEKTFRNDLWLDCSAGRAREGLGKYVTTSSVK</sequence>
<dbReference type="EMBL" id="JADCNL010000007">
    <property type="protein sequence ID" value="KAG0472585.1"/>
    <property type="molecule type" value="Genomic_DNA"/>
</dbReference>
<protein>
    <submittedName>
        <fullName evidence="1">Uncharacterized protein</fullName>
    </submittedName>
</protein>
<evidence type="ECO:0000313" key="1">
    <source>
        <dbReference type="EMBL" id="KAG0472585.1"/>
    </source>
</evidence>
<keyword evidence="2" id="KW-1185">Reference proteome</keyword>
<evidence type="ECO:0000313" key="2">
    <source>
        <dbReference type="Proteomes" id="UP000636800"/>
    </source>
</evidence>
<dbReference type="OrthoDB" id="551907at2759"/>
<comment type="caution">
    <text evidence="1">The sequence shown here is derived from an EMBL/GenBank/DDBJ whole genome shotgun (WGS) entry which is preliminary data.</text>
</comment>
<reference evidence="1 2" key="1">
    <citation type="journal article" date="2020" name="Nat. Food">
        <title>A phased Vanilla planifolia genome enables genetic improvement of flavour and production.</title>
        <authorList>
            <person name="Hasing T."/>
            <person name="Tang H."/>
            <person name="Brym M."/>
            <person name="Khazi F."/>
            <person name="Huang T."/>
            <person name="Chambers A.H."/>
        </authorList>
    </citation>
    <scope>NUCLEOTIDE SEQUENCE [LARGE SCALE GENOMIC DNA]</scope>
    <source>
        <tissue evidence="1">Leaf</tissue>
    </source>
</reference>
<gene>
    <name evidence="1" type="ORF">HPP92_014442</name>
</gene>
<proteinExistence type="predicted"/>
<dbReference type="Proteomes" id="UP000636800">
    <property type="component" value="Chromosome 7"/>
</dbReference>
<dbReference type="AlphaFoldDB" id="A0A835UU27"/>
<name>A0A835UU27_VANPL</name>
<organism evidence="1 2">
    <name type="scientific">Vanilla planifolia</name>
    <name type="common">Vanilla</name>
    <dbReference type="NCBI Taxonomy" id="51239"/>
    <lineage>
        <taxon>Eukaryota</taxon>
        <taxon>Viridiplantae</taxon>
        <taxon>Streptophyta</taxon>
        <taxon>Embryophyta</taxon>
        <taxon>Tracheophyta</taxon>
        <taxon>Spermatophyta</taxon>
        <taxon>Magnoliopsida</taxon>
        <taxon>Liliopsida</taxon>
        <taxon>Asparagales</taxon>
        <taxon>Orchidaceae</taxon>
        <taxon>Vanilloideae</taxon>
        <taxon>Vanilleae</taxon>
        <taxon>Vanilla</taxon>
    </lineage>
</organism>